<reference evidence="2 3" key="1">
    <citation type="submission" date="2014-04" db="EMBL/GenBank/DDBJ databases">
        <authorList>
            <consortium name="DOE Joint Genome Institute"/>
            <person name="Kuo A."/>
            <person name="Tarkka M."/>
            <person name="Buscot F."/>
            <person name="Kohler A."/>
            <person name="Nagy L.G."/>
            <person name="Floudas D."/>
            <person name="Copeland A."/>
            <person name="Barry K.W."/>
            <person name="Cichocki N."/>
            <person name="Veneault-Fourrey C."/>
            <person name="LaButti K."/>
            <person name="Lindquist E.A."/>
            <person name="Lipzen A."/>
            <person name="Lundell T."/>
            <person name="Morin E."/>
            <person name="Murat C."/>
            <person name="Sun H."/>
            <person name="Tunlid A."/>
            <person name="Henrissat B."/>
            <person name="Grigoriev I.V."/>
            <person name="Hibbett D.S."/>
            <person name="Martin F."/>
            <person name="Nordberg H.P."/>
            <person name="Cantor M.N."/>
            <person name="Hua S.X."/>
        </authorList>
    </citation>
    <scope>NUCLEOTIDE SEQUENCE [LARGE SCALE GENOMIC DNA]</scope>
    <source>
        <strain evidence="2 3">F 1598</strain>
    </source>
</reference>
<accession>A0A0C3CCB1</accession>
<feature type="non-terminal residue" evidence="2">
    <location>
        <position position="903"/>
    </location>
</feature>
<feature type="region of interest" description="Disordered" evidence="1">
    <location>
        <begin position="118"/>
        <end position="148"/>
    </location>
</feature>
<name>A0A0C3CCB1_PILCF</name>
<organism evidence="2 3">
    <name type="scientific">Piloderma croceum (strain F 1598)</name>
    <dbReference type="NCBI Taxonomy" id="765440"/>
    <lineage>
        <taxon>Eukaryota</taxon>
        <taxon>Fungi</taxon>
        <taxon>Dikarya</taxon>
        <taxon>Basidiomycota</taxon>
        <taxon>Agaricomycotina</taxon>
        <taxon>Agaricomycetes</taxon>
        <taxon>Agaricomycetidae</taxon>
        <taxon>Atheliales</taxon>
        <taxon>Atheliaceae</taxon>
        <taxon>Piloderma</taxon>
    </lineage>
</organism>
<feature type="region of interest" description="Disordered" evidence="1">
    <location>
        <begin position="1"/>
        <end position="25"/>
    </location>
</feature>
<dbReference type="OrthoDB" id="3183767at2759"/>
<sequence length="903" mass="103440">MLDDKIRASAAREHRQNIQAERTDIEMHDALSEPPHHHELPAPVQAIPELTQAGRPARQYRLPRRYEDIPPEGPAPIPDSDVPAAHVTPIIPRVILHVRDLMRTGLNRFRLLREYPHRPSYDPDSSVPPEELADYAHPEPILPKHNNQLPPPWPFKNMSTYLILEWMGTGSTQKSVGEVDRLVKEVIRHEEFNVEDLAGFSVRRRNKTLDMSDHDGTSTPFSGDAWIESKVDISIPSGMKDVEPKTYPVAGLHRQPLVPVMKAALTDVTARQFHFSPFKRIWFSPTGAEIRCFDEAYTSDAFLEAHNKLQKQQNKPGCTYEKVVLGLMFWSDSTHLTNFGTAKVWPVYLYFANLSKYIRCKPNSAASHHIAYIPSLPDSIQDDISTGSQQSTIVTHCRRKLMHKVWGQLLDDDFVTAYTHGFVIECLDGQCRRFYPRIFTYSADYPEKVLLATVRDKGLCPCPRCLVHKVDIDKVGQKRDSRDRITKARTYLGDTIRTARRFIYDLGFNIDSAAVERVLKPQSLVPTLNAFSEALGPLGFDHHEMLAVDLMHEFKLGVWKAIFIHLIRLLYAAGPGGRLVAELNRRFRHVPTFGRSTIRRFSNNTSEMKKLAARNYEDILQCAIPVFEGLLPEPHNEILMTLLFRLAEWHGLAKLRMHTESTLSRMESVTTLLGKELRRFLATTCATFKTTELEKEAAARGRRQNRRQAKHTAEASDLTQSAMANPVEPEIPAPKAPGKERKPKSLNIFIYKVHALGDYARTIRRLGPTDSYSTQTGELEHRRVKRLYGRTNKNGAIVQMTRHERRETRLLRARRAAQKPSTHPHLVDFAESDPLPYTNIEMHHHISESRRHYQDAFVMCRKYPNDPATKDFIPKLKDHLLGRLLNREYDGDEEPFTDTDRNT</sequence>
<dbReference type="EMBL" id="KN832979">
    <property type="protein sequence ID" value="KIM87317.1"/>
    <property type="molecule type" value="Genomic_DNA"/>
</dbReference>
<dbReference type="HOGENOM" id="CLU_002498_1_0_1"/>
<dbReference type="Pfam" id="PF18759">
    <property type="entry name" value="Plavaka"/>
    <property type="match status" value="1"/>
</dbReference>
<dbReference type="Proteomes" id="UP000054166">
    <property type="component" value="Unassembled WGS sequence"/>
</dbReference>
<dbReference type="AlphaFoldDB" id="A0A0C3CCB1"/>
<protein>
    <submittedName>
        <fullName evidence="2">Uncharacterized protein</fullName>
    </submittedName>
</protein>
<feature type="compositionally biased region" description="Basic residues" evidence="1">
    <location>
        <begin position="700"/>
        <end position="710"/>
    </location>
</feature>
<keyword evidence="3" id="KW-1185">Reference proteome</keyword>
<reference evidence="3" key="2">
    <citation type="submission" date="2015-01" db="EMBL/GenBank/DDBJ databases">
        <title>Evolutionary Origins and Diversification of the Mycorrhizal Mutualists.</title>
        <authorList>
            <consortium name="DOE Joint Genome Institute"/>
            <consortium name="Mycorrhizal Genomics Consortium"/>
            <person name="Kohler A."/>
            <person name="Kuo A."/>
            <person name="Nagy L.G."/>
            <person name="Floudas D."/>
            <person name="Copeland A."/>
            <person name="Barry K.W."/>
            <person name="Cichocki N."/>
            <person name="Veneault-Fourrey C."/>
            <person name="LaButti K."/>
            <person name="Lindquist E.A."/>
            <person name="Lipzen A."/>
            <person name="Lundell T."/>
            <person name="Morin E."/>
            <person name="Murat C."/>
            <person name="Riley R."/>
            <person name="Ohm R."/>
            <person name="Sun H."/>
            <person name="Tunlid A."/>
            <person name="Henrissat B."/>
            <person name="Grigoriev I.V."/>
            <person name="Hibbett D.S."/>
            <person name="Martin F."/>
        </authorList>
    </citation>
    <scope>NUCLEOTIDE SEQUENCE [LARGE SCALE GENOMIC DNA]</scope>
    <source>
        <strain evidence="3">F 1598</strain>
    </source>
</reference>
<gene>
    <name evidence="2" type="ORF">PILCRDRAFT_3815</name>
</gene>
<evidence type="ECO:0000313" key="3">
    <source>
        <dbReference type="Proteomes" id="UP000054166"/>
    </source>
</evidence>
<dbReference type="STRING" id="765440.A0A0C3CCB1"/>
<dbReference type="InParanoid" id="A0A0C3CCB1"/>
<dbReference type="InterPro" id="IPR041078">
    <property type="entry name" value="Plavaka"/>
</dbReference>
<proteinExistence type="predicted"/>
<evidence type="ECO:0000256" key="1">
    <source>
        <dbReference type="SAM" id="MobiDB-lite"/>
    </source>
</evidence>
<evidence type="ECO:0000313" key="2">
    <source>
        <dbReference type="EMBL" id="KIM87317.1"/>
    </source>
</evidence>
<feature type="region of interest" description="Disordered" evidence="1">
    <location>
        <begin position="696"/>
        <end position="741"/>
    </location>
</feature>